<sequence length="792" mass="89980">MLGHLWLSLLVGAAAQVEVNEVGLSLAKAFAASSVQAHVDIAKMTGDLMAKQKQLSTAKLKVEQLITEERAFAKRTDLLEQQESRMEEMLKLHGSVSEKASQAKAKAQAFQKQMLSQEAEVKALQEAIKSQSSLLKSSEEKLQLLKQKEDDYSHGARLAVLKSNKLERDLKDARIELEKKKANFTEQHEVAEIAAAKRDSVHRIQEHQKEENEESSQWIAAHRGEATVINEQTISMAENDVENAKELLKQSRQKTKEQAEANAKAVAQQRQKFLEWEMASAEAMKQAQAQLQSAREDQEKALAAASRRIQSSLTDVNAAERTMRAKSELKSVNAKLAEEEKKLKQQHLENKAKAQEISKETAQMDATKKKHESTMKSEMEKEEQKMKKMKMDAQEMWKKDRAAEANMETTLHKVRSDKEHEKRQVEEVDAELRRARKRLQKAQVKLQIAEQQGKQQQLDYEQKMYQGLLIVIPIFVGWFVTGYGEGPHSVRQVGLTEFALPENYDEFKITEQHREEFFRDGASLLKGVLRPSMVAKLRAVVERRQPQLTPPTSSNLWMDSDELLDFYLFGPLGGIAAQLFQSRDAVTSHLAPSAQLQRDFISKRYQEATNGWHIDRTECQGGDQPSKFMSTALPRLAIPLDAQAVRGTQIINQSKYAAALSAKDAELYWAGKAPYRREGRFEPFYGFEYNTSVPILPGITLKEDMIMEHWVEPGDVVIFNTCLWHRSPDWAGPEPELGLQPTFANVKAEEHAQEEVEKLQIEFHQLHEDKNAKITELSHKLEETRAGKLRGS</sequence>
<feature type="coiled-coil region" evidence="1">
    <location>
        <begin position="100"/>
        <end position="187"/>
    </location>
</feature>
<dbReference type="SUPFAM" id="SSF51197">
    <property type="entry name" value="Clavaminate synthase-like"/>
    <property type="match status" value="1"/>
</dbReference>
<dbReference type="PANTHER" id="PTHR23161">
    <property type="entry name" value="PROTEIN CIP2A"/>
    <property type="match status" value="1"/>
</dbReference>
<organism evidence="4 5">
    <name type="scientific">Durusdinium trenchii</name>
    <dbReference type="NCBI Taxonomy" id="1381693"/>
    <lineage>
        <taxon>Eukaryota</taxon>
        <taxon>Sar</taxon>
        <taxon>Alveolata</taxon>
        <taxon>Dinophyceae</taxon>
        <taxon>Suessiales</taxon>
        <taxon>Symbiodiniaceae</taxon>
        <taxon>Durusdinium</taxon>
    </lineage>
</organism>
<keyword evidence="3" id="KW-0732">Signal</keyword>
<feature type="signal peptide" evidence="3">
    <location>
        <begin position="1"/>
        <end position="15"/>
    </location>
</feature>
<evidence type="ECO:0000313" key="5">
    <source>
        <dbReference type="Proteomes" id="UP001642484"/>
    </source>
</evidence>
<protein>
    <submittedName>
        <fullName evidence="4">Uncharacterized protein</fullName>
    </submittedName>
</protein>
<keyword evidence="5" id="KW-1185">Reference proteome</keyword>
<feature type="chain" id="PRO_5047476330" evidence="3">
    <location>
        <begin position="16"/>
        <end position="792"/>
    </location>
</feature>
<name>A0ABP0K8U0_9DINO</name>
<proteinExistence type="predicted"/>
<evidence type="ECO:0000256" key="2">
    <source>
        <dbReference type="SAM" id="MobiDB-lite"/>
    </source>
</evidence>
<dbReference type="Proteomes" id="UP001642484">
    <property type="component" value="Unassembled WGS sequence"/>
</dbReference>
<dbReference type="PANTHER" id="PTHR23161:SF2">
    <property type="entry name" value="PROTEIN CIP2A"/>
    <property type="match status" value="1"/>
</dbReference>
<dbReference type="Gene3D" id="2.60.120.620">
    <property type="entry name" value="q2cbj1_9rhob like domain"/>
    <property type="match status" value="1"/>
</dbReference>
<accession>A0ABP0K8U0</accession>
<evidence type="ECO:0000256" key="3">
    <source>
        <dbReference type="SAM" id="SignalP"/>
    </source>
</evidence>
<evidence type="ECO:0000313" key="4">
    <source>
        <dbReference type="EMBL" id="CAK9023203.1"/>
    </source>
</evidence>
<dbReference type="InterPro" id="IPR042510">
    <property type="entry name" value="CIP2A"/>
</dbReference>
<feature type="region of interest" description="Disordered" evidence="2">
    <location>
        <begin position="352"/>
        <end position="379"/>
    </location>
</feature>
<comment type="caution">
    <text evidence="4">The sequence shown here is derived from an EMBL/GenBank/DDBJ whole genome shotgun (WGS) entry which is preliminary data.</text>
</comment>
<keyword evidence="1" id="KW-0175">Coiled coil</keyword>
<dbReference type="EMBL" id="CAXAMN010007880">
    <property type="protein sequence ID" value="CAK9023203.1"/>
    <property type="molecule type" value="Genomic_DNA"/>
</dbReference>
<gene>
    <name evidence="4" type="ORF">CCMP2556_LOCUS15135</name>
</gene>
<reference evidence="4 5" key="1">
    <citation type="submission" date="2024-02" db="EMBL/GenBank/DDBJ databases">
        <authorList>
            <person name="Chen Y."/>
            <person name="Shah S."/>
            <person name="Dougan E. K."/>
            <person name="Thang M."/>
            <person name="Chan C."/>
        </authorList>
    </citation>
    <scope>NUCLEOTIDE SEQUENCE [LARGE SCALE GENOMIC DNA]</scope>
</reference>
<evidence type="ECO:0000256" key="1">
    <source>
        <dbReference type="SAM" id="Coils"/>
    </source>
</evidence>